<feature type="domain" description="BTB" evidence="1">
    <location>
        <begin position="1"/>
        <end position="70"/>
    </location>
</feature>
<dbReference type="EMBL" id="BGPR01090065">
    <property type="protein sequence ID" value="GBM17853.1"/>
    <property type="molecule type" value="Genomic_DNA"/>
</dbReference>
<proteinExistence type="predicted"/>
<dbReference type="OrthoDB" id="6434910at2759"/>
<comment type="caution">
    <text evidence="2">The sequence shown here is derived from an EMBL/GenBank/DDBJ whole genome shotgun (WGS) entry which is preliminary data.</text>
</comment>
<protein>
    <recommendedName>
        <fullName evidence="1">BTB domain-containing protein</fullName>
    </recommendedName>
</protein>
<evidence type="ECO:0000259" key="1">
    <source>
        <dbReference type="Pfam" id="PF00651"/>
    </source>
</evidence>
<evidence type="ECO:0000313" key="2">
    <source>
        <dbReference type="EMBL" id="GBM17853.1"/>
    </source>
</evidence>
<name>A0A4Y2DM21_ARAVE</name>
<organism evidence="2 3">
    <name type="scientific">Araneus ventricosus</name>
    <name type="common">Orbweaver spider</name>
    <name type="synonym">Epeira ventricosa</name>
    <dbReference type="NCBI Taxonomy" id="182803"/>
    <lineage>
        <taxon>Eukaryota</taxon>
        <taxon>Metazoa</taxon>
        <taxon>Ecdysozoa</taxon>
        <taxon>Arthropoda</taxon>
        <taxon>Chelicerata</taxon>
        <taxon>Arachnida</taxon>
        <taxon>Araneae</taxon>
        <taxon>Araneomorphae</taxon>
        <taxon>Entelegynae</taxon>
        <taxon>Araneoidea</taxon>
        <taxon>Araneidae</taxon>
        <taxon>Araneus</taxon>
    </lineage>
</organism>
<dbReference type="Pfam" id="PF00651">
    <property type="entry name" value="BTB"/>
    <property type="match status" value="1"/>
</dbReference>
<reference evidence="2 3" key="1">
    <citation type="journal article" date="2019" name="Sci. Rep.">
        <title>Orb-weaving spider Araneus ventricosus genome elucidates the spidroin gene catalogue.</title>
        <authorList>
            <person name="Kono N."/>
            <person name="Nakamura H."/>
            <person name="Ohtoshi R."/>
            <person name="Moran D.A.P."/>
            <person name="Shinohara A."/>
            <person name="Yoshida Y."/>
            <person name="Fujiwara M."/>
            <person name="Mori M."/>
            <person name="Tomita M."/>
            <person name="Arakawa K."/>
        </authorList>
    </citation>
    <scope>NUCLEOTIDE SEQUENCE [LARGE SCALE GENOMIC DNA]</scope>
</reference>
<evidence type="ECO:0000313" key="3">
    <source>
        <dbReference type="Proteomes" id="UP000499080"/>
    </source>
</evidence>
<keyword evidence="3" id="KW-1185">Reference proteome</keyword>
<dbReference type="InterPro" id="IPR000210">
    <property type="entry name" value="BTB/POZ_dom"/>
</dbReference>
<dbReference type="Gene3D" id="3.30.710.10">
    <property type="entry name" value="Potassium Channel Kv1.1, Chain A"/>
    <property type="match status" value="1"/>
</dbReference>
<sequence>MFSSDTKEKNSGHVDITNFEDDTVHRMLLYIYTDSLENLQFECTSKLYAAADKYQILSLKSRCSSFLKENLHPTNACGALVLAVLHNDDDLKSSAQDYNLRQPKQGFFSQERERFHEHSS</sequence>
<dbReference type="Proteomes" id="UP000499080">
    <property type="component" value="Unassembled WGS sequence"/>
</dbReference>
<accession>A0A4Y2DM21</accession>
<dbReference type="InterPro" id="IPR011333">
    <property type="entry name" value="SKP1/BTB/POZ_sf"/>
</dbReference>
<dbReference type="PANTHER" id="PTHR24413">
    <property type="entry name" value="SPECKLE-TYPE POZ PROTEIN"/>
    <property type="match status" value="1"/>
</dbReference>
<dbReference type="AlphaFoldDB" id="A0A4Y2DM21"/>
<gene>
    <name evidence="2" type="ORF">AVEN_43545_1</name>
</gene>
<dbReference type="SUPFAM" id="SSF54695">
    <property type="entry name" value="POZ domain"/>
    <property type="match status" value="1"/>
</dbReference>